<dbReference type="AlphaFoldDB" id="A0A060ULQ0"/>
<dbReference type="InterPro" id="IPR029058">
    <property type="entry name" value="AB_hydrolase_fold"/>
</dbReference>
<evidence type="ECO:0000256" key="1">
    <source>
        <dbReference type="ARBA" id="ARBA00006499"/>
    </source>
</evidence>
<keyword evidence="2" id="KW-0378">Hydrolase</keyword>
<sequence>MSLSHNVWPEGLLTRPGRDADAPCVVLLHGLGASMEDLAGVADLVDPEGRCRWVFPNAPVRPVRINGGRPMRAWYDIYGSDSHSAEDAEGLQDMAKRLSVLLDHEAGKGSSIILGGFSQGGAMSLYTALHSGYVTKAVLALSAYLPLRAQLSTATAKSPLIFLAHGQQDAVLPISYMDIAQQMMEVLGYRISAHRYPMEHTLCEDELLDLRTFLHTIADSQETIACQ</sequence>
<organism evidence="4">
    <name type="scientific">Acidithiobacillus ferrivorans</name>
    <dbReference type="NCBI Taxonomy" id="160808"/>
    <lineage>
        <taxon>Bacteria</taxon>
        <taxon>Pseudomonadati</taxon>
        <taxon>Pseudomonadota</taxon>
        <taxon>Acidithiobacillia</taxon>
        <taxon>Acidithiobacillales</taxon>
        <taxon>Acidithiobacillaceae</taxon>
        <taxon>Acidithiobacillus</taxon>
    </lineage>
</organism>
<evidence type="ECO:0000313" key="4">
    <source>
        <dbReference type="EMBL" id="CDQ09276.1"/>
    </source>
</evidence>
<protein>
    <submittedName>
        <fullName evidence="4">Phospholipase/Carboxylesterase</fullName>
    </submittedName>
</protein>
<dbReference type="RefSeq" id="WP_035191670.1">
    <property type="nucleotide sequence ID" value="NZ_CCCS020000017.1"/>
</dbReference>
<dbReference type="InterPro" id="IPR050565">
    <property type="entry name" value="LYPA1-2/EST-like"/>
</dbReference>
<dbReference type="EMBL" id="LT841305">
    <property type="protein sequence ID" value="SMH64947.1"/>
    <property type="molecule type" value="Genomic_DNA"/>
</dbReference>
<dbReference type="InterPro" id="IPR003140">
    <property type="entry name" value="PLipase/COase/thioEstase"/>
</dbReference>
<dbReference type="PANTHER" id="PTHR10655">
    <property type="entry name" value="LYSOPHOSPHOLIPASE-RELATED"/>
    <property type="match status" value="1"/>
</dbReference>
<name>A0A060ULQ0_9PROT</name>
<dbReference type="Proteomes" id="UP000193925">
    <property type="component" value="Chromosome AFERRI"/>
</dbReference>
<evidence type="ECO:0000313" key="6">
    <source>
        <dbReference type="Proteomes" id="UP000193925"/>
    </source>
</evidence>
<reference evidence="4" key="1">
    <citation type="submission" date="2014-03" db="EMBL/GenBank/DDBJ databases">
        <authorList>
            <person name="Genoscope - CEA"/>
        </authorList>
    </citation>
    <scope>NUCLEOTIDE SEQUENCE [LARGE SCALE GENOMIC DNA]</scope>
    <source>
        <strain evidence="4">CF27</strain>
    </source>
</reference>
<reference evidence="4" key="2">
    <citation type="submission" date="2014-07" db="EMBL/GenBank/DDBJ databases">
        <title>Initial genome analysis of the psychrotolerant acidophile Acidithiobacillus ferrivorans CF27: insights into iron and sulfur oxidation pathways and into biofilm formation.</title>
        <authorList>
            <person name="Talla E."/>
            <person name="Hedrich S."/>
            <person name="Mangenot S."/>
            <person name="Ji B."/>
            <person name="Johnson D.B."/>
            <person name="Barbe V."/>
            <person name="Bonnefoy V."/>
        </authorList>
    </citation>
    <scope>NUCLEOTIDE SEQUENCE [LARGE SCALE GENOMIC DNA]</scope>
    <source>
        <strain evidence="4">CF27</strain>
    </source>
</reference>
<dbReference type="GO" id="GO:0016787">
    <property type="term" value="F:hydrolase activity"/>
    <property type="evidence" value="ECO:0007669"/>
    <property type="project" value="UniProtKB-KW"/>
</dbReference>
<dbReference type="Gene3D" id="3.40.50.1820">
    <property type="entry name" value="alpha/beta hydrolase"/>
    <property type="match status" value="1"/>
</dbReference>
<evidence type="ECO:0000313" key="5">
    <source>
        <dbReference type="EMBL" id="SMH64947.1"/>
    </source>
</evidence>
<gene>
    <name evidence="5" type="ORF">AFERRI_10981</name>
    <name evidence="4" type="ORF">AFERRI_240110</name>
</gene>
<reference evidence="5 6" key="3">
    <citation type="submission" date="2017-03" db="EMBL/GenBank/DDBJ databases">
        <authorList>
            <person name="Regsiter A."/>
            <person name="William W."/>
        </authorList>
    </citation>
    <scope>NUCLEOTIDE SEQUENCE [LARGE SCALE GENOMIC DNA]</scope>
    <source>
        <strain evidence="5">PRJEB5721</strain>
    </source>
</reference>
<dbReference type="PANTHER" id="PTHR10655:SF17">
    <property type="entry name" value="LYSOPHOSPHOLIPASE-LIKE PROTEIN 1"/>
    <property type="match status" value="1"/>
</dbReference>
<evidence type="ECO:0000256" key="2">
    <source>
        <dbReference type="ARBA" id="ARBA00022801"/>
    </source>
</evidence>
<accession>A0A060ULQ0</accession>
<proteinExistence type="inferred from homology"/>
<dbReference type="EMBL" id="CCCS020000017">
    <property type="protein sequence ID" value="CDQ09276.1"/>
    <property type="molecule type" value="Genomic_DNA"/>
</dbReference>
<feature type="domain" description="Phospholipase/carboxylesterase/thioesterase" evidence="3">
    <location>
        <begin position="17"/>
        <end position="216"/>
    </location>
</feature>
<dbReference type="SUPFAM" id="SSF53474">
    <property type="entry name" value="alpha/beta-Hydrolases"/>
    <property type="match status" value="1"/>
</dbReference>
<comment type="similarity">
    <text evidence="1">Belongs to the AB hydrolase superfamily. AB hydrolase 2 family.</text>
</comment>
<evidence type="ECO:0000259" key="3">
    <source>
        <dbReference type="Pfam" id="PF02230"/>
    </source>
</evidence>
<dbReference type="Pfam" id="PF02230">
    <property type="entry name" value="Abhydrolase_2"/>
    <property type="match status" value="1"/>
</dbReference>
<keyword evidence="6" id="KW-1185">Reference proteome</keyword>